<evidence type="ECO:0000313" key="4">
    <source>
        <dbReference type="Proteomes" id="UP001139311"/>
    </source>
</evidence>
<accession>A0A9X1LDI5</accession>
<dbReference type="RefSeq" id="WP_226613922.1">
    <property type="nucleotide sequence ID" value="NZ_JAJAQI010000070.1"/>
</dbReference>
<dbReference type="EMBL" id="JAJAQI010000070">
    <property type="protein sequence ID" value="MCB4825188.1"/>
    <property type="molecule type" value="Genomic_DNA"/>
</dbReference>
<proteinExistence type="predicted"/>
<dbReference type="AlphaFoldDB" id="A0A9X1LDI5"/>
<comment type="caution">
    <text evidence="3">The sequence shown here is derived from an EMBL/GenBank/DDBJ whole genome shotgun (WGS) entry which is preliminary data.</text>
</comment>
<feature type="chain" id="PRO_5040750860" description="DUF3299 domain-containing protein" evidence="2">
    <location>
        <begin position="22"/>
        <end position="156"/>
    </location>
</feature>
<name>A0A9X1LDI5_9PROT</name>
<sequence length="156" mass="16351">MTARMAAMFGLVLVAAGAAAAQEGELWEPATTTAMAITGRVTFAPDRITFGNRASLPLEPAGEIPNFRAEGQRVTAALYRVTEPANPVLLRGSRLCAQGRPVRAIVVWQPPPIGAAPPGPSRAMAAFSSQTTPQEAEAAGSCGTFHYEVPQPRGPR</sequence>
<dbReference type="Proteomes" id="UP001139311">
    <property type="component" value="Unassembled WGS sequence"/>
</dbReference>
<feature type="region of interest" description="Disordered" evidence="1">
    <location>
        <begin position="129"/>
        <end position="156"/>
    </location>
</feature>
<protein>
    <recommendedName>
        <fullName evidence="5">DUF3299 domain-containing protein</fullName>
    </recommendedName>
</protein>
<evidence type="ECO:0000256" key="2">
    <source>
        <dbReference type="SAM" id="SignalP"/>
    </source>
</evidence>
<keyword evidence="2" id="KW-0732">Signal</keyword>
<keyword evidence="4" id="KW-1185">Reference proteome</keyword>
<evidence type="ECO:0008006" key="5">
    <source>
        <dbReference type="Google" id="ProtNLM"/>
    </source>
</evidence>
<feature type="signal peptide" evidence="2">
    <location>
        <begin position="1"/>
        <end position="21"/>
    </location>
</feature>
<reference evidence="3" key="1">
    <citation type="submission" date="2021-10" db="EMBL/GenBank/DDBJ databases">
        <title>Roseicella aerolatum sp. nov., isolated from aerosols of e-waste dismantling site.</title>
        <authorList>
            <person name="Qin T."/>
        </authorList>
    </citation>
    <scope>NUCLEOTIDE SEQUENCE</scope>
    <source>
        <strain evidence="3">GB24</strain>
    </source>
</reference>
<evidence type="ECO:0000256" key="1">
    <source>
        <dbReference type="SAM" id="MobiDB-lite"/>
    </source>
</evidence>
<organism evidence="3 4">
    <name type="scientific">Roseicella aerolata</name>
    <dbReference type="NCBI Taxonomy" id="2883479"/>
    <lineage>
        <taxon>Bacteria</taxon>
        <taxon>Pseudomonadati</taxon>
        <taxon>Pseudomonadota</taxon>
        <taxon>Alphaproteobacteria</taxon>
        <taxon>Acetobacterales</taxon>
        <taxon>Roseomonadaceae</taxon>
        <taxon>Roseicella</taxon>
    </lineage>
</organism>
<evidence type="ECO:0000313" key="3">
    <source>
        <dbReference type="EMBL" id="MCB4825188.1"/>
    </source>
</evidence>
<gene>
    <name evidence="3" type="ORF">LHA35_26040</name>
</gene>